<keyword evidence="3" id="KW-1185">Reference proteome</keyword>
<dbReference type="InterPro" id="IPR051784">
    <property type="entry name" value="Nod_factor_ABC_transporter"/>
</dbReference>
<keyword evidence="1" id="KW-0472">Membrane</keyword>
<accession>A0A432LZH3</accession>
<organism evidence="2 3">
    <name type="scientific">Dyella choica</name>
    <dbReference type="NCBI Taxonomy" id="1927959"/>
    <lineage>
        <taxon>Bacteria</taxon>
        <taxon>Pseudomonadati</taxon>
        <taxon>Pseudomonadota</taxon>
        <taxon>Gammaproteobacteria</taxon>
        <taxon>Lysobacterales</taxon>
        <taxon>Rhodanobacteraceae</taxon>
        <taxon>Dyella</taxon>
    </lineage>
</organism>
<evidence type="ECO:0000313" key="2">
    <source>
        <dbReference type="EMBL" id="RUL69177.1"/>
    </source>
</evidence>
<keyword evidence="1" id="KW-0812">Transmembrane</keyword>
<reference evidence="2 3" key="1">
    <citation type="submission" date="2018-12" db="EMBL/GenBank/DDBJ databases">
        <title>Dyella dinghuensis sp. nov. DHOA06 and Dyella choica sp. nov. 4M-K27, isolated from forest soil.</title>
        <authorList>
            <person name="Qiu L.-H."/>
            <person name="Gao Z.-H."/>
        </authorList>
    </citation>
    <scope>NUCLEOTIDE SEQUENCE [LARGE SCALE GENOMIC DNA]</scope>
    <source>
        <strain evidence="2 3">4M-K27</strain>
    </source>
</reference>
<gene>
    <name evidence="2" type="ORF">EKH80_22880</name>
</gene>
<feature type="transmembrane region" description="Helical" evidence="1">
    <location>
        <begin position="100"/>
        <end position="127"/>
    </location>
</feature>
<feature type="transmembrane region" description="Helical" evidence="1">
    <location>
        <begin position="175"/>
        <end position="198"/>
    </location>
</feature>
<dbReference type="EMBL" id="RYYV01000037">
    <property type="protein sequence ID" value="RUL69177.1"/>
    <property type="molecule type" value="Genomic_DNA"/>
</dbReference>
<comment type="caution">
    <text evidence="2">The sequence shown here is derived from an EMBL/GenBank/DDBJ whole genome shotgun (WGS) entry which is preliminary data.</text>
</comment>
<dbReference type="OrthoDB" id="9815972at2"/>
<keyword evidence="1" id="KW-1133">Transmembrane helix</keyword>
<dbReference type="RefSeq" id="WP_126687120.1">
    <property type="nucleotide sequence ID" value="NZ_RYYV01000037.1"/>
</dbReference>
<feature type="transmembrane region" description="Helical" evidence="1">
    <location>
        <begin position="59"/>
        <end position="80"/>
    </location>
</feature>
<dbReference type="AlphaFoldDB" id="A0A432LZH3"/>
<name>A0A432LZH3_9GAMM</name>
<feature type="transmembrane region" description="Helical" evidence="1">
    <location>
        <begin position="139"/>
        <end position="163"/>
    </location>
</feature>
<evidence type="ECO:0000256" key="1">
    <source>
        <dbReference type="SAM" id="Phobius"/>
    </source>
</evidence>
<feature type="transmembrane region" description="Helical" evidence="1">
    <location>
        <begin position="21"/>
        <end position="39"/>
    </location>
</feature>
<dbReference type="Proteomes" id="UP000274358">
    <property type="component" value="Unassembled WGS sequence"/>
</dbReference>
<protein>
    <submittedName>
        <fullName evidence="2">Uncharacterized protein</fullName>
    </submittedName>
</protein>
<evidence type="ECO:0000313" key="3">
    <source>
        <dbReference type="Proteomes" id="UP000274358"/>
    </source>
</evidence>
<dbReference type="PANTHER" id="PTHR43229:SF6">
    <property type="entry name" value="ABC-TYPE MULTIDRUG TRANSPORT SYSTEM, PERMEASE COMPONENT"/>
    <property type="match status" value="1"/>
</dbReference>
<proteinExistence type="predicted"/>
<feature type="transmembrane region" description="Helical" evidence="1">
    <location>
        <begin position="218"/>
        <end position="241"/>
    </location>
</feature>
<sequence>MLSLFLVESKRQWLTFRRYPVESLAGVVIFTIIFIGLFAGSKYLAGSGVHFGNRLDLVVAGYILWLVTTGLFAGPGAMLLEDARLGIIEQLFVSPFNFSVFTIMRIFSGLIQHLLLVAVLVAIISAVTGTRLDYRWIEIVPFAGVILATSGLGLAIAAYALLIKQVGAILNIGQFVLLSVVVTPIQSFGAVGPWLSAFTPINPSAQLLQHQLANGYNAGYGELIVALGNGLVYFLAGAYLLELASRRARRLASIGLF</sequence>
<dbReference type="PANTHER" id="PTHR43229">
    <property type="entry name" value="NODULATION PROTEIN J"/>
    <property type="match status" value="1"/>
</dbReference>